<organism evidence="1">
    <name type="scientific">uncultured Desulfobacterium sp</name>
    <dbReference type="NCBI Taxonomy" id="201089"/>
    <lineage>
        <taxon>Bacteria</taxon>
        <taxon>Pseudomonadati</taxon>
        <taxon>Thermodesulfobacteriota</taxon>
        <taxon>Desulfobacteria</taxon>
        <taxon>Desulfobacterales</taxon>
        <taxon>Desulfobacteriaceae</taxon>
        <taxon>Desulfobacterium</taxon>
        <taxon>environmental samples</taxon>
    </lineage>
</organism>
<accession>A0A445MUQ6</accession>
<sequence length="61" mass="6927">MAKIKIDSGLFDRAKKAAEVAGYSSVEEFIIHIIEKEIARYETPEVDEKVAERLRGLGYIE</sequence>
<protein>
    <recommendedName>
        <fullName evidence="2">CopG family transcriptional regulator</fullName>
    </recommendedName>
</protein>
<gene>
    <name evidence="1" type="ORF">PITCH_A1700005</name>
</gene>
<dbReference type="EMBL" id="OJIN01000080">
    <property type="protein sequence ID" value="SPD73129.1"/>
    <property type="molecule type" value="Genomic_DNA"/>
</dbReference>
<proteinExistence type="predicted"/>
<dbReference type="AlphaFoldDB" id="A0A445MUQ6"/>
<reference evidence="1" key="1">
    <citation type="submission" date="2018-01" db="EMBL/GenBank/DDBJ databases">
        <authorList>
            <person name="Regsiter A."/>
            <person name="William W."/>
        </authorList>
    </citation>
    <scope>NUCLEOTIDE SEQUENCE</scope>
    <source>
        <strain evidence="1">TRIP AH-1</strain>
    </source>
</reference>
<evidence type="ECO:0008006" key="2">
    <source>
        <dbReference type="Google" id="ProtNLM"/>
    </source>
</evidence>
<evidence type="ECO:0000313" key="1">
    <source>
        <dbReference type="EMBL" id="SPD73129.1"/>
    </source>
</evidence>
<name>A0A445MUQ6_9BACT</name>